<proteinExistence type="predicted"/>
<dbReference type="EMBL" id="JXJN01002408">
    <property type="status" value="NOT_ANNOTATED_CDS"/>
    <property type="molecule type" value="Genomic_DNA"/>
</dbReference>
<sequence length="104" mass="12091">MKPFKEQTIRLQKNNNTADNKGIIVFGHTEKYLLKRIISFCKSLSIISGSIVIRERLVQNQFLLLLKFIAKRYSIIKRMEIVFDKQELAIKLALLNGVLQAKEK</sequence>
<dbReference type="VEuPathDB" id="VectorBase:GPPI005827"/>
<evidence type="ECO:0000313" key="1">
    <source>
        <dbReference type="EnsemblMetazoa" id="GPPI005827-PA"/>
    </source>
</evidence>
<reference evidence="2" key="1">
    <citation type="submission" date="2015-01" db="EMBL/GenBank/DDBJ databases">
        <authorList>
            <person name="Aksoy S."/>
            <person name="Warren W."/>
            <person name="Wilson R.K."/>
        </authorList>
    </citation>
    <scope>NUCLEOTIDE SEQUENCE [LARGE SCALE GENOMIC DNA]</scope>
    <source>
        <strain evidence="2">IAEA</strain>
    </source>
</reference>
<dbReference type="Proteomes" id="UP000092460">
    <property type="component" value="Unassembled WGS sequence"/>
</dbReference>
<dbReference type="AlphaFoldDB" id="A0A1B0ARG2"/>
<dbReference type="EnsemblMetazoa" id="GPPI005827-RA">
    <property type="protein sequence ID" value="GPPI005827-PA"/>
    <property type="gene ID" value="GPPI005827"/>
</dbReference>
<reference evidence="1" key="2">
    <citation type="submission" date="2020-05" db="UniProtKB">
        <authorList>
            <consortium name="EnsemblMetazoa"/>
        </authorList>
    </citation>
    <scope>IDENTIFICATION</scope>
    <source>
        <strain evidence="1">IAEA</strain>
    </source>
</reference>
<accession>A0A1B0ARG2</accession>
<name>A0A1B0ARG2_9MUSC</name>
<organism evidence="1 2">
    <name type="scientific">Glossina palpalis gambiensis</name>
    <dbReference type="NCBI Taxonomy" id="67801"/>
    <lineage>
        <taxon>Eukaryota</taxon>
        <taxon>Metazoa</taxon>
        <taxon>Ecdysozoa</taxon>
        <taxon>Arthropoda</taxon>
        <taxon>Hexapoda</taxon>
        <taxon>Insecta</taxon>
        <taxon>Pterygota</taxon>
        <taxon>Neoptera</taxon>
        <taxon>Endopterygota</taxon>
        <taxon>Diptera</taxon>
        <taxon>Brachycera</taxon>
        <taxon>Muscomorpha</taxon>
        <taxon>Hippoboscoidea</taxon>
        <taxon>Glossinidae</taxon>
        <taxon>Glossina</taxon>
    </lineage>
</organism>
<keyword evidence="2" id="KW-1185">Reference proteome</keyword>
<evidence type="ECO:0000313" key="2">
    <source>
        <dbReference type="Proteomes" id="UP000092460"/>
    </source>
</evidence>
<protein>
    <submittedName>
        <fullName evidence="1">Uncharacterized protein</fullName>
    </submittedName>
</protein>